<evidence type="ECO:0000313" key="2">
    <source>
        <dbReference type="EMBL" id="MBF8437341.1"/>
    </source>
</evidence>
<evidence type="ECO:0000259" key="1">
    <source>
        <dbReference type="Pfam" id="PF02627"/>
    </source>
</evidence>
<dbReference type="InterPro" id="IPR004675">
    <property type="entry name" value="AhpD_core"/>
</dbReference>
<gene>
    <name evidence="2" type="ORF">I0Q91_09640</name>
</gene>
<keyword evidence="3" id="KW-1185">Reference proteome</keyword>
<reference evidence="2" key="1">
    <citation type="submission" date="2020-11" db="EMBL/GenBank/DDBJ databases">
        <title>Halonatronomonas betainensis gen. nov., sp. nov. a novel haloalkaliphilic representative of the family Halanaerobiacae capable of betaine degradation.</title>
        <authorList>
            <person name="Boltyanskaya Y."/>
            <person name="Kevbrin V."/>
            <person name="Detkova E."/>
            <person name="Grouzdev D.S."/>
            <person name="Koziaeva V."/>
            <person name="Zhilina T."/>
        </authorList>
    </citation>
    <scope>NUCLEOTIDE SEQUENCE</scope>
    <source>
        <strain evidence="2">Z-7014</strain>
    </source>
</reference>
<dbReference type="GO" id="GO:0051920">
    <property type="term" value="F:peroxiredoxin activity"/>
    <property type="evidence" value="ECO:0007669"/>
    <property type="project" value="InterPro"/>
</dbReference>
<feature type="domain" description="Carboxymuconolactone decarboxylase-like" evidence="1">
    <location>
        <begin position="42"/>
        <end position="96"/>
    </location>
</feature>
<dbReference type="InterPro" id="IPR010195">
    <property type="entry name" value="Uncharacterised_peroxidase-rel"/>
</dbReference>
<dbReference type="RefSeq" id="WP_256874271.1">
    <property type="nucleotide sequence ID" value="NZ_JADPIE010000005.1"/>
</dbReference>
<dbReference type="Pfam" id="PF02627">
    <property type="entry name" value="CMD"/>
    <property type="match status" value="1"/>
</dbReference>
<dbReference type="InterPro" id="IPR003779">
    <property type="entry name" value="CMD-like"/>
</dbReference>
<sequence length="193" mass="21820">MSFLKMINEENATGKLKEIYDKLLGGEGERLANLLKSQSLNPEILESHLKLYKSIMQGKSGLSRQEREMIAVVVAAVNNCHYCLVHHGAALQQLVDEDDKLLFKDLAKAYQKPNQPEQEKQKQLASLTLREKAILDYARKLTVSPANIIKSDIDKLNDIGLNDKDIHDITQVVSYCNYENRIAQGLGVELEER</sequence>
<dbReference type="Gene3D" id="1.20.1290.10">
    <property type="entry name" value="AhpD-like"/>
    <property type="match status" value="1"/>
</dbReference>
<keyword evidence="2" id="KW-0560">Oxidoreductase</keyword>
<dbReference type="PANTHER" id="PTHR35446:SF2">
    <property type="entry name" value="CARBOXYMUCONOLACTONE DECARBOXYLASE-LIKE DOMAIN-CONTAINING PROTEIN"/>
    <property type="match status" value="1"/>
</dbReference>
<comment type="caution">
    <text evidence="2">The sequence shown here is derived from an EMBL/GenBank/DDBJ whole genome shotgun (WGS) entry which is preliminary data.</text>
</comment>
<dbReference type="SUPFAM" id="SSF69118">
    <property type="entry name" value="AhpD-like"/>
    <property type="match status" value="1"/>
</dbReference>
<dbReference type="Proteomes" id="UP000621436">
    <property type="component" value="Unassembled WGS sequence"/>
</dbReference>
<proteinExistence type="predicted"/>
<protein>
    <submittedName>
        <fullName evidence="2">Peroxidase-related enzyme</fullName>
    </submittedName>
</protein>
<organism evidence="2 3">
    <name type="scientific">Halonatronomonas betaini</name>
    <dbReference type="NCBI Taxonomy" id="2778430"/>
    <lineage>
        <taxon>Bacteria</taxon>
        <taxon>Bacillati</taxon>
        <taxon>Bacillota</taxon>
        <taxon>Clostridia</taxon>
        <taxon>Halanaerobiales</taxon>
        <taxon>Halarsenatibacteraceae</taxon>
        <taxon>Halonatronomonas</taxon>
    </lineage>
</organism>
<name>A0A931AWG1_9FIRM</name>
<dbReference type="NCBIfam" id="TIGR00778">
    <property type="entry name" value="ahpD_dom"/>
    <property type="match status" value="1"/>
</dbReference>
<dbReference type="InterPro" id="IPR029032">
    <property type="entry name" value="AhpD-like"/>
</dbReference>
<dbReference type="AlphaFoldDB" id="A0A931AWG1"/>
<evidence type="ECO:0000313" key="3">
    <source>
        <dbReference type="Proteomes" id="UP000621436"/>
    </source>
</evidence>
<dbReference type="NCBIfam" id="TIGR01926">
    <property type="entry name" value="peroxid_rel"/>
    <property type="match status" value="1"/>
</dbReference>
<dbReference type="PANTHER" id="PTHR35446">
    <property type="entry name" value="SI:CH211-175M2.5"/>
    <property type="match status" value="1"/>
</dbReference>
<dbReference type="EMBL" id="JADPIE010000005">
    <property type="protein sequence ID" value="MBF8437341.1"/>
    <property type="molecule type" value="Genomic_DNA"/>
</dbReference>
<accession>A0A931AWG1</accession>
<keyword evidence="2" id="KW-0575">Peroxidase</keyword>